<dbReference type="GO" id="GO:0005829">
    <property type="term" value="C:cytosol"/>
    <property type="evidence" value="ECO:0007669"/>
    <property type="project" value="TreeGrafter"/>
</dbReference>
<feature type="domain" description="Aminotransferase class I/classII large" evidence="9">
    <location>
        <begin position="27"/>
        <end position="388"/>
    </location>
</feature>
<name>A0A1H8EPV0_9RHOB</name>
<feature type="coiled-coil region" evidence="8">
    <location>
        <begin position="301"/>
        <end position="328"/>
    </location>
</feature>
<dbReference type="Proteomes" id="UP000199372">
    <property type="component" value="Unassembled WGS sequence"/>
</dbReference>
<reference evidence="11" key="1">
    <citation type="submission" date="2016-10" db="EMBL/GenBank/DDBJ databases">
        <authorList>
            <person name="Varghese N."/>
            <person name="Submissions S."/>
        </authorList>
    </citation>
    <scope>NUCLEOTIDE SEQUENCE [LARGE SCALE GENOMIC DNA]</scope>
    <source>
        <strain evidence="11">DSM 26893</strain>
    </source>
</reference>
<dbReference type="GO" id="GO:0042802">
    <property type="term" value="F:identical protein binding"/>
    <property type="evidence" value="ECO:0007669"/>
    <property type="project" value="TreeGrafter"/>
</dbReference>
<dbReference type="InterPro" id="IPR015424">
    <property type="entry name" value="PyrdxlP-dep_Trfase"/>
</dbReference>
<dbReference type="Pfam" id="PF00155">
    <property type="entry name" value="Aminotran_1_2"/>
    <property type="match status" value="1"/>
</dbReference>
<keyword evidence="4 7" id="KW-0032">Aminotransferase</keyword>
<dbReference type="EMBL" id="FOCM01000003">
    <property type="protein sequence ID" value="SEN21144.1"/>
    <property type="molecule type" value="Genomic_DNA"/>
</dbReference>
<evidence type="ECO:0000256" key="2">
    <source>
        <dbReference type="ARBA" id="ARBA00007441"/>
    </source>
</evidence>
<dbReference type="InterPro" id="IPR004838">
    <property type="entry name" value="NHTrfase_class1_PyrdxlP-BS"/>
</dbReference>
<keyword evidence="11" id="KW-1185">Reference proteome</keyword>
<organism evidence="10 11">
    <name type="scientific">Palleronia pelagia</name>
    <dbReference type="NCBI Taxonomy" id="387096"/>
    <lineage>
        <taxon>Bacteria</taxon>
        <taxon>Pseudomonadati</taxon>
        <taxon>Pseudomonadota</taxon>
        <taxon>Alphaproteobacteria</taxon>
        <taxon>Rhodobacterales</taxon>
        <taxon>Roseobacteraceae</taxon>
        <taxon>Palleronia</taxon>
    </lineage>
</organism>
<keyword evidence="5 7" id="KW-0808">Transferase</keyword>
<evidence type="ECO:0000256" key="6">
    <source>
        <dbReference type="ARBA" id="ARBA00022898"/>
    </source>
</evidence>
<evidence type="ECO:0000256" key="7">
    <source>
        <dbReference type="RuleBase" id="RU000481"/>
    </source>
</evidence>
<dbReference type="Gene3D" id="3.90.1150.10">
    <property type="entry name" value="Aspartate Aminotransferase, domain 1"/>
    <property type="match status" value="1"/>
</dbReference>
<dbReference type="OrthoDB" id="9766445at2"/>
<dbReference type="CDD" id="cd00609">
    <property type="entry name" value="AAT_like"/>
    <property type="match status" value="1"/>
</dbReference>
<dbReference type="InterPro" id="IPR000796">
    <property type="entry name" value="Asp_trans"/>
</dbReference>
<evidence type="ECO:0000256" key="3">
    <source>
        <dbReference type="ARBA" id="ARBA00011738"/>
    </source>
</evidence>
<evidence type="ECO:0000259" key="9">
    <source>
        <dbReference type="Pfam" id="PF00155"/>
    </source>
</evidence>
<evidence type="ECO:0000256" key="1">
    <source>
        <dbReference type="ARBA" id="ARBA00001933"/>
    </source>
</evidence>
<dbReference type="GO" id="GO:0004838">
    <property type="term" value="F:L-tyrosine-2-oxoglutarate transaminase activity"/>
    <property type="evidence" value="ECO:0007669"/>
    <property type="project" value="TreeGrafter"/>
</dbReference>
<protein>
    <recommendedName>
        <fullName evidence="7">Aminotransferase</fullName>
        <ecNumber evidence="7">2.6.1.-</ecNumber>
    </recommendedName>
</protein>
<dbReference type="NCBIfam" id="NF006719">
    <property type="entry name" value="PRK09257.1"/>
    <property type="match status" value="1"/>
</dbReference>
<dbReference type="InterPro" id="IPR004839">
    <property type="entry name" value="Aminotransferase_I/II_large"/>
</dbReference>
<evidence type="ECO:0000313" key="10">
    <source>
        <dbReference type="EMBL" id="SEN21144.1"/>
    </source>
</evidence>
<dbReference type="InterPro" id="IPR015421">
    <property type="entry name" value="PyrdxlP-dep_Trfase_major"/>
</dbReference>
<dbReference type="RefSeq" id="WP_091844889.1">
    <property type="nucleotide sequence ID" value="NZ_FOCM01000003.1"/>
</dbReference>
<gene>
    <name evidence="10" type="ORF">SAMN04488011_10343</name>
</gene>
<dbReference type="EC" id="2.6.1.-" evidence="7"/>
<dbReference type="AlphaFoldDB" id="A0A1H8EPV0"/>
<evidence type="ECO:0000313" key="11">
    <source>
        <dbReference type="Proteomes" id="UP000199372"/>
    </source>
</evidence>
<proteinExistence type="inferred from homology"/>
<dbReference type="Gene3D" id="3.40.640.10">
    <property type="entry name" value="Type I PLP-dependent aspartate aminotransferase-like (Major domain)"/>
    <property type="match status" value="1"/>
</dbReference>
<evidence type="ECO:0000256" key="8">
    <source>
        <dbReference type="SAM" id="Coils"/>
    </source>
</evidence>
<dbReference type="GO" id="GO:0004069">
    <property type="term" value="F:L-aspartate:2-oxoglutarate aminotransferase activity"/>
    <property type="evidence" value="ECO:0007669"/>
    <property type="project" value="TreeGrafter"/>
</dbReference>
<comment type="subunit">
    <text evidence="3">Homodimer.</text>
</comment>
<dbReference type="GO" id="GO:0033585">
    <property type="term" value="P:L-phenylalanine biosynthetic process from chorismate via phenylpyruvate"/>
    <property type="evidence" value="ECO:0007669"/>
    <property type="project" value="TreeGrafter"/>
</dbReference>
<sequence length="394" mass="42419">MLGRLAEQPADKILSLMQDFAADPRGDKLDLGVGVYRDDAGITPVMGAIKQAELALWEVQKSKSYTGLAGDPAFAAALGDLVLGDAAGRDRRAAIATPGGTGAVRQGLELVGLAAPEATVWVPEPTWPNHLSILAHLGRPHRTYRYYDPATGAVDADGMAADLAGLAKGDVVLLHGCCHNPTGADPDMALWERIAKILSDRGAIPMVDLAYQGFGDGLDADVAGLRHLARQLPEMLIAASCSKNFGLYRERVGLLVALAPDATMARRAQGTLEHLNRQNYSFPPDHGARLVTMVLTDRPLRNAWQQELAHMRDRIRDLRGTLAEELRRQTNSDRFDGLAAQKGMFSRLPATPEQVATMRRDHGIYMVCDGRVNLAGLSTKTVPQLARAMVAAGL</sequence>
<dbReference type="PROSITE" id="PS00105">
    <property type="entry name" value="AA_TRANSFER_CLASS_1"/>
    <property type="match status" value="1"/>
</dbReference>
<comment type="cofactor">
    <cofactor evidence="1 7">
        <name>pyridoxal 5'-phosphate</name>
        <dbReference type="ChEBI" id="CHEBI:597326"/>
    </cofactor>
</comment>
<dbReference type="SUPFAM" id="SSF53383">
    <property type="entry name" value="PLP-dependent transferases"/>
    <property type="match status" value="1"/>
</dbReference>
<dbReference type="PANTHER" id="PTHR11879:SF22">
    <property type="entry name" value="ASPARTATE AMINOTRANSFERASE, MITOCHONDRIAL"/>
    <property type="match status" value="1"/>
</dbReference>
<comment type="similarity">
    <text evidence="2 7">Belongs to the class-I pyridoxal-phosphate-dependent aminotransferase family.</text>
</comment>
<evidence type="ECO:0000256" key="5">
    <source>
        <dbReference type="ARBA" id="ARBA00022679"/>
    </source>
</evidence>
<keyword evidence="8" id="KW-0175">Coiled coil</keyword>
<keyword evidence="6" id="KW-0663">Pyridoxal phosphate</keyword>
<dbReference type="InterPro" id="IPR015422">
    <property type="entry name" value="PyrdxlP-dep_Trfase_small"/>
</dbReference>
<dbReference type="PANTHER" id="PTHR11879">
    <property type="entry name" value="ASPARTATE AMINOTRANSFERASE"/>
    <property type="match status" value="1"/>
</dbReference>
<evidence type="ECO:0000256" key="4">
    <source>
        <dbReference type="ARBA" id="ARBA00022576"/>
    </source>
</evidence>
<dbReference type="GO" id="GO:0030170">
    <property type="term" value="F:pyridoxal phosphate binding"/>
    <property type="evidence" value="ECO:0007669"/>
    <property type="project" value="InterPro"/>
</dbReference>
<dbReference type="PRINTS" id="PR00799">
    <property type="entry name" value="TRANSAMINASE"/>
</dbReference>
<accession>A0A1H8EPV0</accession>